<feature type="compositionally biased region" description="Acidic residues" evidence="4">
    <location>
        <begin position="93"/>
        <end position="103"/>
    </location>
</feature>
<dbReference type="OrthoDB" id="5839404at2759"/>
<dbReference type="InterPro" id="IPR022776">
    <property type="entry name" value="TRM13/UPF0224_CHHC_Znf_dom"/>
</dbReference>
<evidence type="ECO:0000256" key="1">
    <source>
        <dbReference type="ARBA" id="ARBA00022723"/>
    </source>
</evidence>
<dbReference type="STRING" id="35570.A0A1I8P0Y6"/>
<dbReference type="InterPro" id="IPR051591">
    <property type="entry name" value="UPF0224_FAM112_RNA_Proc"/>
</dbReference>
<dbReference type="Proteomes" id="UP000095300">
    <property type="component" value="Unassembled WGS sequence"/>
</dbReference>
<keyword evidence="3" id="KW-0862">Zinc</keyword>
<keyword evidence="2" id="KW-0863">Zinc-finger</keyword>
<evidence type="ECO:0000256" key="2">
    <source>
        <dbReference type="ARBA" id="ARBA00022771"/>
    </source>
</evidence>
<evidence type="ECO:0000256" key="3">
    <source>
        <dbReference type="ARBA" id="ARBA00022833"/>
    </source>
</evidence>
<name>A0A1I8P0Y6_STOCA</name>
<dbReference type="KEGG" id="scac:106092712"/>
<gene>
    <name evidence="6" type="primary">106092712</name>
</gene>
<dbReference type="Pfam" id="PF05253">
    <property type="entry name" value="zf-U11-48K"/>
    <property type="match status" value="2"/>
</dbReference>
<proteinExistence type="predicted"/>
<dbReference type="InterPro" id="IPR036236">
    <property type="entry name" value="Znf_C2H2_sf"/>
</dbReference>
<evidence type="ECO:0000256" key="4">
    <source>
        <dbReference type="SAM" id="MobiDB-lite"/>
    </source>
</evidence>
<dbReference type="PROSITE" id="PS51800">
    <property type="entry name" value="ZF_CHHC_U11_48K"/>
    <property type="match status" value="2"/>
</dbReference>
<dbReference type="EnsemblMetazoa" id="SCAU003856-RA">
    <property type="protein sequence ID" value="SCAU003856-PA"/>
    <property type="gene ID" value="SCAU003856"/>
</dbReference>
<keyword evidence="7" id="KW-1185">Reference proteome</keyword>
<dbReference type="VEuPathDB" id="VectorBase:SCAU003856"/>
<evidence type="ECO:0000313" key="6">
    <source>
        <dbReference type="EnsemblMetazoa" id="SCAU003856-PA"/>
    </source>
</evidence>
<reference evidence="6" key="1">
    <citation type="submission" date="2020-05" db="UniProtKB">
        <authorList>
            <consortium name="EnsemblMetazoa"/>
        </authorList>
    </citation>
    <scope>IDENTIFICATION</scope>
    <source>
        <strain evidence="6">USDA</strain>
    </source>
</reference>
<dbReference type="PANTHER" id="PTHR21402:SF5">
    <property type="entry name" value="GAMETOCYTE SPECIFIC FACTOR 1"/>
    <property type="match status" value="1"/>
</dbReference>
<accession>A0A1I8P0Y6</accession>
<evidence type="ECO:0000313" key="7">
    <source>
        <dbReference type="Proteomes" id="UP000095300"/>
    </source>
</evidence>
<dbReference type="SUPFAM" id="SSF57667">
    <property type="entry name" value="beta-beta-alpha zinc fingers"/>
    <property type="match status" value="1"/>
</dbReference>
<dbReference type="AlphaFoldDB" id="A0A1I8P0Y6"/>
<feature type="domain" description="CHHC U11-48K-type" evidence="5">
    <location>
        <begin position="41"/>
        <end position="68"/>
    </location>
</feature>
<dbReference type="GO" id="GO:0008270">
    <property type="term" value="F:zinc ion binding"/>
    <property type="evidence" value="ECO:0007669"/>
    <property type="project" value="UniProtKB-KW"/>
</dbReference>
<dbReference type="PANTHER" id="PTHR21402">
    <property type="entry name" value="GAMETOCYTE SPECIFIC FACTOR 1-RELATED"/>
    <property type="match status" value="1"/>
</dbReference>
<evidence type="ECO:0000259" key="5">
    <source>
        <dbReference type="PROSITE" id="PS51800"/>
    </source>
</evidence>
<keyword evidence="1" id="KW-0479">Metal-binding</keyword>
<sequence length="146" mass="17048">MENAETQDMIECPYDKHHQILRTRMQVHLSRCRRNHTNVKKTTCPFNVTHVLNEPELEFHVSVCTERKSLEHFRNVVNAPTKPTIPPPMPVYESEETWDDDETPSYNPQHYAANSNVLRSIQGASPAQRKAFRKQERLRLLGIDNN</sequence>
<feature type="domain" description="CHHC U11-48K-type" evidence="5">
    <location>
        <begin position="9"/>
        <end position="36"/>
    </location>
</feature>
<feature type="region of interest" description="Disordered" evidence="4">
    <location>
        <begin position="80"/>
        <end position="107"/>
    </location>
</feature>
<protein>
    <recommendedName>
        <fullName evidence="5">CHHC U11-48K-type domain-containing protein</fullName>
    </recommendedName>
</protein>
<organism evidence="6 7">
    <name type="scientific">Stomoxys calcitrans</name>
    <name type="common">Stable fly</name>
    <name type="synonym">Conops calcitrans</name>
    <dbReference type="NCBI Taxonomy" id="35570"/>
    <lineage>
        <taxon>Eukaryota</taxon>
        <taxon>Metazoa</taxon>
        <taxon>Ecdysozoa</taxon>
        <taxon>Arthropoda</taxon>
        <taxon>Hexapoda</taxon>
        <taxon>Insecta</taxon>
        <taxon>Pterygota</taxon>
        <taxon>Neoptera</taxon>
        <taxon>Endopterygota</taxon>
        <taxon>Diptera</taxon>
        <taxon>Brachycera</taxon>
        <taxon>Muscomorpha</taxon>
        <taxon>Muscoidea</taxon>
        <taxon>Muscidae</taxon>
        <taxon>Stomoxys</taxon>
    </lineage>
</organism>